<evidence type="ECO:0008006" key="6">
    <source>
        <dbReference type="Google" id="ProtNLM"/>
    </source>
</evidence>
<dbReference type="GO" id="GO:0010420">
    <property type="term" value="F:polyprenyldihydroxybenzoate methyltransferase activity"/>
    <property type="evidence" value="ECO:0007669"/>
    <property type="project" value="InterPro"/>
</dbReference>
<feature type="non-terminal residue" evidence="5">
    <location>
        <position position="1"/>
    </location>
</feature>
<protein>
    <recommendedName>
        <fullName evidence="6">Methyltransferase type 11 domain-containing protein</fullName>
    </recommendedName>
</protein>
<dbReference type="Pfam" id="PF13489">
    <property type="entry name" value="Methyltransf_23"/>
    <property type="match status" value="1"/>
</dbReference>
<keyword evidence="4" id="KW-0949">S-adenosyl-L-methionine</keyword>
<dbReference type="GO" id="GO:0061542">
    <property type="term" value="F:3-demethylubiquinol 3-O-methyltransferase activity"/>
    <property type="evidence" value="ECO:0007669"/>
    <property type="project" value="InterPro"/>
</dbReference>
<evidence type="ECO:0000256" key="4">
    <source>
        <dbReference type="ARBA" id="ARBA00022691"/>
    </source>
</evidence>
<organism evidence="5">
    <name type="scientific">marine sediment metagenome</name>
    <dbReference type="NCBI Taxonomy" id="412755"/>
    <lineage>
        <taxon>unclassified sequences</taxon>
        <taxon>metagenomes</taxon>
        <taxon>ecological metagenomes</taxon>
    </lineage>
</organism>
<accession>X0YP64</accession>
<dbReference type="InterPro" id="IPR010233">
    <property type="entry name" value="UbiG_MeTrfase"/>
</dbReference>
<dbReference type="PANTHER" id="PTHR43464">
    <property type="entry name" value="METHYLTRANSFERASE"/>
    <property type="match status" value="1"/>
</dbReference>
<keyword evidence="3" id="KW-0831">Ubiquinone biosynthesis</keyword>
<dbReference type="PANTHER" id="PTHR43464:SF19">
    <property type="entry name" value="UBIQUINONE BIOSYNTHESIS O-METHYLTRANSFERASE, MITOCHONDRIAL"/>
    <property type="match status" value="1"/>
</dbReference>
<proteinExistence type="predicted"/>
<reference evidence="5" key="1">
    <citation type="journal article" date="2014" name="Front. Microbiol.">
        <title>High frequency of phylogenetically diverse reductive dehalogenase-homologous genes in deep subseafloor sedimentary metagenomes.</title>
        <authorList>
            <person name="Kawai M."/>
            <person name="Futagami T."/>
            <person name="Toyoda A."/>
            <person name="Takaki Y."/>
            <person name="Nishi S."/>
            <person name="Hori S."/>
            <person name="Arai W."/>
            <person name="Tsubouchi T."/>
            <person name="Morono Y."/>
            <person name="Uchiyama I."/>
            <person name="Ito T."/>
            <person name="Fujiyama A."/>
            <person name="Inagaki F."/>
            <person name="Takami H."/>
        </authorList>
    </citation>
    <scope>NUCLEOTIDE SEQUENCE</scope>
    <source>
        <strain evidence="5">Expedition CK06-06</strain>
    </source>
</reference>
<dbReference type="SUPFAM" id="SSF53335">
    <property type="entry name" value="S-adenosyl-L-methionine-dependent methyltransferases"/>
    <property type="match status" value="1"/>
</dbReference>
<evidence type="ECO:0000256" key="1">
    <source>
        <dbReference type="ARBA" id="ARBA00022603"/>
    </source>
</evidence>
<sequence>LRAAGETFDAAICLEVIEHVPDVGAFLNVITGLVRPGGAFVLSTLNRTWKSYLLAIVAAEYVLGWLPRGTHNWQRFVTPEELGRHLSATGFKPPQFSGIVYDVIRDEWRLDPDTDVNYLATSSRPAA</sequence>
<keyword evidence="1" id="KW-0489">Methyltransferase</keyword>
<dbReference type="InterPro" id="IPR029063">
    <property type="entry name" value="SAM-dependent_MTases_sf"/>
</dbReference>
<gene>
    <name evidence="5" type="ORF">S01H1_77084</name>
</gene>
<evidence type="ECO:0000313" key="5">
    <source>
        <dbReference type="EMBL" id="GAG48727.1"/>
    </source>
</evidence>
<evidence type="ECO:0000256" key="2">
    <source>
        <dbReference type="ARBA" id="ARBA00022679"/>
    </source>
</evidence>
<dbReference type="NCBIfam" id="TIGR01983">
    <property type="entry name" value="UbiG"/>
    <property type="match status" value="1"/>
</dbReference>
<dbReference type="Gene3D" id="3.40.50.150">
    <property type="entry name" value="Vaccinia Virus protein VP39"/>
    <property type="match status" value="1"/>
</dbReference>
<keyword evidence="2" id="KW-0808">Transferase</keyword>
<dbReference type="EMBL" id="BARS01051788">
    <property type="protein sequence ID" value="GAG48727.1"/>
    <property type="molecule type" value="Genomic_DNA"/>
</dbReference>
<comment type="caution">
    <text evidence="5">The sequence shown here is derived from an EMBL/GenBank/DDBJ whole genome shotgun (WGS) entry which is preliminary data.</text>
</comment>
<name>X0YP64_9ZZZZ</name>
<evidence type="ECO:0000256" key="3">
    <source>
        <dbReference type="ARBA" id="ARBA00022688"/>
    </source>
</evidence>
<dbReference type="AlphaFoldDB" id="X0YP64"/>
<dbReference type="GO" id="GO:0032259">
    <property type="term" value="P:methylation"/>
    <property type="evidence" value="ECO:0007669"/>
    <property type="project" value="UniProtKB-KW"/>
</dbReference>